<comment type="function">
    <text evidence="1">Essential component of the TIM23 complex, a complex that mediates the translocation of transit peptide-containing proteins across the mitochondrial inner membrane.</text>
</comment>
<accession>A0A7S1A4I8</accession>
<reference evidence="3" key="1">
    <citation type="submission" date="2021-01" db="EMBL/GenBank/DDBJ databases">
        <authorList>
            <person name="Corre E."/>
            <person name="Pelletier E."/>
            <person name="Niang G."/>
            <person name="Scheremetjew M."/>
            <person name="Finn R."/>
            <person name="Kale V."/>
            <person name="Holt S."/>
            <person name="Cochrane G."/>
            <person name="Meng A."/>
            <person name="Brown T."/>
            <person name="Cohen L."/>
        </authorList>
    </citation>
    <scope>NUCLEOTIDE SEQUENCE</scope>
</reference>
<dbReference type="GO" id="GO:0015031">
    <property type="term" value="P:protein transport"/>
    <property type="evidence" value="ECO:0007669"/>
    <property type="project" value="UniProtKB-KW"/>
</dbReference>
<dbReference type="AlphaFoldDB" id="A0A7S1A4I8"/>
<sequence>MLQPLHVSLDLDSTLVYAIQNEPFDMPFDFETACSPALSQSFRVKKRPGVDAFFAWLAKHGNGIEVSVFTASVAEYADMVVSNLDPQRLVIDRVLSRSSCSPSPIKGCLTKDLRNLGSDLRRTVLVDNDIQVFHRQPDNGIHVSDFLGGNEEDTELLRVCGVLESLLYVADVREVLRSQFSLQIQVREYLHAMIDAFPGHTEDPTKMQDTDDASLCRVWWLTLHTGVRSSVSWCRGVWSLKPVAEARWFFRCLSCRTRRQHVPLSEFCA</sequence>
<keyword evidence="1" id="KW-0811">Translocation</keyword>
<keyword evidence="1" id="KW-0809">Transit peptide</keyword>
<dbReference type="EMBL" id="HBFQ01023910">
    <property type="protein sequence ID" value="CAD8842504.1"/>
    <property type="molecule type" value="Transcribed_RNA"/>
</dbReference>
<dbReference type="Gene3D" id="3.40.50.1000">
    <property type="entry name" value="HAD superfamily/HAD-like"/>
    <property type="match status" value="1"/>
</dbReference>
<keyword evidence="1" id="KW-0496">Mitochondrion</keyword>
<protein>
    <recommendedName>
        <fullName evidence="1">Mitochondrial import inner membrane translocase subunit TIM50</fullName>
    </recommendedName>
</protein>
<evidence type="ECO:0000256" key="1">
    <source>
        <dbReference type="RuleBase" id="RU365079"/>
    </source>
</evidence>
<proteinExistence type="inferred from homology"/>
<comment type="similarity">
    <text evidence="1">Belongs to the TIM50 family.</text>
</comment>
<dbReference type="InterPro" id="IPR004274">
    <property type="entry name" value="FCP1_dom"/>
</dbReference>
<dbReference type="Pfam" id="PF03031">
    <property type="entry name" value="NIF"/>
    <property type="match status" value="1"/>
</dbReference>
<gene>
    <name evidence="3" type="ORF">NSCI0253_LOCUS16852</name>
</gene>
<keyword evidence="1" id="KW-0653">Protein transport</keyword>
<dbReference type="PROSITE" id="PS50969">
    <property type="entry name" value="FCP1"/>
    <property type="match status" value="1"/>
</dbReference>
<evidence type="ECO:0000313" key="3">
    <source>
        <dbReference type="EMBL" id="CAD8842504.1"/>
    </source>
</evidence>
<dbReference type="CDD" id="cd07521">
    <property type="entry name" value="HAD_FCP1-like"/>
    <property type="match status" value="1"/>
</dbReference>
<name>A0A7S1A4I8_NOCSC</name>
<dbReference type="InterPro" id="IPR036412">
    <property type="entry name" value="HAD-like_sf"/>
</dbReference>
<dbReference type="SMART" id="SM00577">
    <property type="entry name" value="CPDc"/>
    <property type="match status" value="1"/>
</dbReference>
<feature type="domain" description="FCP1 homology" evidence="2">
    <location>
        <begin position="1"/>
        <end position="166"/>
    </location>
</feature>
<keyword evidence="1" id="KW-0813">Transport</keyword>
<dbReference type="InterPro" id="IPR050365">
    <property type="entry name" value="TIM50"/>
</dbReference>
<comment type="subunit">
    <text evidence="1">Component of the TIM23 complex.</text>
</comment>
<dbReference type="PANTHER" id="PTHR12210">
    <property type="entry name" value="DULLARD PROTEIN PHOSPHATASE"/>
    <property type="match status" value="1"/>
</dbReference>
<comment type="subcellular location">
    <subcellularLocation>
        <location evidence="1">Mitochondrion inner membrane</location>
        <topology evidence="1">Single-pass membrane protein</topology>
    </subcellularLocation>
</comment>
<dbReference type="GO" id="GO:0005744">
    <property type="term" value="C:TIM23 mitochondrial import inner membrane translocase complex"/>
    <property type="evidence" value="ECO:0007669"/>
    <property type="project" value="UniProtKB-UniRule"/>
</dbReference>
<evidence type="ECO:0000259" key="2">
    <source>
        <dbReference type="PROSITE" id="PS50969"/>
    </source>
</evidence>
<dbReference type="InterPro" id="IPR023214">
    <property type="entry name" value="HAD_sf"/>
</dbReference>
<dbReference type="SUPFAM" id="SSF56784">
    <property type="entry name" value="HAD-like"/>
    <property type="match status" value="1"/>
</dbReference>
<organism evidence="3">
    <name type="scientific">Noctiluca scintillans</name>
    <name type="common">Sea sparkle</name>
    <name type="synonym">Red tide dinoflagellate</name>
    <dbReference type="NCBI Taxonomy" id="2966"/>
    <lineage>
        <taxon>Eukaryota</taxon>
        <taxon>Sar</taxon>
        <taxon>Alveolata</taxon>
        <taxon>Dinophyceae</taxon>
        <taxon>Noctilucales</taxon>
        <taxon>Noctilucaceae</taxon>
        <taxon>Noctiluca</taxon>
    </lineage>
</organism>